<evidence type="ECO:0000256" key="1">
    <source>
        <dbReference type="SAM" id="SignalP"/>
    </source>
</evidence>
<keyword evidence="1" id="KW-0732">Signal</keyword>
<sequence length="184" mass="21165">MRLFGKALMFSLSLLVAACGMLSSPFEGVNDEKVARMQLADSIKTSDLYGAWAISDEDPIDFLYLVVFMPNHMGVLYLTMDEKDGKPESVYTEALTWKFNEKTRVFTMHSTERKSVVNGKPEKIEKINEVKDYKTKMYMLDGKRLAVQFEGDGKTDNRKYIFLRMEDETYYKLVKGVPGLPRLK</sequence>
<dbReference type="OrthoDB" id="9255948at2"/>
<dbReference type="RefSeq" id="WP_033534879.1">
    <property type="nucleotide sequence ID" value="NZ_CP016340.1"/>
</dbReference>
<reference evidence="2 3" key="1">
    <citation type="submission" date="2016-04" db="EMBL/GenBank/DDBJ databases">
        <authorList>
            <consortium name="Pathogen Informatics"/>
        </authorList>
    </citation>
    <scope>NUCLEOTIDE SEQUENCE [LARGE SCALE GENOMIC DNA]</scope>
    <source>
        <strain evidence="2 3">H044680328</strain>
    </source>
</reference>
<dbReference type="PATRIC" id="fig|123899.6.peg.3686"/>
<evidence type="ECO:0000313" key="3">
    <source>
        <dbReference type="Proteomes" id="UP000076825"/>
    </source>
</evidence>
<dbReference type="KEGG" id="btrm:SAMEA390648703684"/>
<dbReference type="GeneID" id="56589081"/>
<evidence type="ECO:0000313" key="2">
    <source>
        <dbReference type="EMBL" id="SAI73395.1"/>
    </source>
</evidence>
<organism evidence="2 3">
    <name type="scientific">Bordetella trematum</name>
    <dbReference type="NCBI Taxonomy" id="123899"/>
    <lineage>
        <taxon>Bacteria</taxon>
        <taxon>Pseudomonadati</taxon>
        <taxon>Pseudomonadota</taxon>
        <taxon>Betaproteobacteria</taxon>
        <taxon>Burkholderiales</taxon>
        <taxon>Alcaligenaceae</taxon>
        <taxon>Bordetella</taxon>
    </lineage>
</organism>
<dbReference type="AlphaFoldDB" id="A0A157NX03"/>
<proteinExistence type="predicted"/>
<dbReference type="Proteomes" id="UP000076825">
    <property type="component" value="Chromosome 1"/>
</dbReference>
<dbReference type="PROSITE" id="PS51257">
    <property type="entry name" value="PROKAR_LIPOPROTEIN"/>
    <property type="match status" value="1"/>
</dbReference>
<dbReference type="EMBL" id="LT546645">
    <property type="protein sequence ID" value="SAI73395.1"/>
    <property type="molecule type" value="Genomic_DNA"/>
</dbReference>
<accession>A0A157NX03</accession>
<gene>
    <name evidence="2" type="ORF">SAMEA3906487_03684</name>
</gene>
<keyword evidence="3" id="KW-1185">Reference proteome</keyword>
<evidence type="ECO:0008006" key="4">
    <source>
        <dbReference type="Google" id="ProtNLM"/>
    </source>
</evidence>
<name>A0A157NX03_9BORD</name>
<feature type="chain" id="PRO_5009816555" description="Lipoprotein" evidence="1">
    <location>
        <begin position="18"/>
        <end position="184"/>
    </location>
</feature>
<protein>
    <recommendedName>
        <fullName evidence="4">Lipoprotein</fullName>
    </recommendedName>
</protein>
<feature type="signal peptide" evidence="1">
    <location>
        <begin position="1"/>
        <end position="17"/>
    </location>
</feature>